<protein>
    <submittedName>
        <fullName evidence="1">Uncharacterized protein</fullName>
    </submittedName>
</protein>
<accession>A0AAI9ZMU2</accession>
<comment type="caution">
    <text evidence="1">The sequence shown here is derived from an EMBL/GenBank/DDBJ whole genome shotgun (WGS) entry which is preliminary data.</text>
</comment>
<dbReference type="Proteomes" id="UP001243989">
    <property type="component" value="Unassembled WGS sequence"/>
</dbReference>
<dbReference type="AlphaFoldDB" id="A0AAI9ZMU2"/>
<name>A0AAI9ZMU2_9PEZI</name>
<dbReference type="RefSeq" id="XP_060443487.1">
    <property type="nucleotide sequence ID" value="XM_060595966.1"/>
</dbReference>
<proteinExistence type="predicted"/>
<keyword evidence="2" id="KW-1185">Reference proteome</keyword>
<organism evidence="1 2">
    <name type="scientific">Colletotrichum phormii</name>
    <dbReference type="NCBI Taxonomy" id="359342"/>
    <lineage>
        <taxon>Eukaryota</taxon>
        <taxon>Fungi</taxon>
        <taxon>Dikarya</taxon>
        <taxon>Ascomycota</taxon>
        <taxon>Pezizomycotina</taxon>
        <taxon>Sordariomycetes</taxon>
        <taxon>Hypocreomycetidae</taxon>
        <taxon>Glomerellales</taxon>
        <taxon>Glomerellaceae</taxon>
        <taxon>Colletotrichum</taxon>
        <taxon>Colletotrichum acutatum species complex</taxon>
    </lineage>
</organism>
<gene>
    <name evidence="1" type="ORF">BDP81DRAFT_54185</name>
</gene>
<dbReference type="EMBL" id="JAHMHQ010000014">
    <property type="protein sequence ID" value="KAK1634880.1"/>
    <property type="molecule type" value="Genomic_DNA"/>
</dbReference>
<reference evidence="1" key="1">
    <citation type="submission" date="2021-06" db="EMBL/GenBank/DDBJ databases">
        <title>Comparative genomics, transcriptomics and evolutionary studies reveal genomic signatures of adaptation to plant cell wall in hemibiotrophic fungi.</title>
        <authorList>
            <consortium name="DOE Joint Genome Institute"/>
            <person name="Baroncelli R."/>
            <person name="Diaz J.F."/>
            <person name="Benocci T."/>
            <person name="Peng M."/>
            <person name="Battaglia E."/>
            <person name="Haridas S."/>
            <person name="Andreopoulos W."/>
            <person name="Labutti K."/>
            <person name="Pangilinan J."/>
            <person name="Floch G.L."/>
            <person name="Makela M.R."/>
            <person name="Henrissat B."/>
            <person name="Grigoriev I.V."/>
            <person name="Crouch J.A."/>
            <person name="De Vries R.P."/>
            <person name="Sukno S.A."/>
            <person name="Thon M.R."/>
        </authorList>
    </citation>
    <scope>NUCLEOTIDE SEQUENCE</scope>
    <source>
        <strain evidence="1">CBS 102054</strain>
    </source>
</reference>
<evidence type="ECO:0000313" key="1">
    <source>
        <dbReference type="EMBL" id="KAK1634880.1"/>
    </source>
</evidence>
<dbReference type="GeneID" id="85480828"/>
<evidence type="ECO:0000313" key="2">
    <source>
        <dbReference type="Proteomes" id="UP001243989"/>
    </source>
</evidence>
<sequence>MRVRLTDSSLILPARLQFGITLLRIVASFLLIALHDKGLTDGRENGGQRTKDSNGVLATLVRLQLRMKEAALHKTTWIRTDTAAISIRPARGRSSPAHLRMGPGRCSRPHDLGSWITIPFSVVGVVSMPGKSLG</sequence>